<dbReference type="GO" id="GO:0033202">
    <property type="term" value="C:DNA helicase complex"/>
    <property type="evidence" value="ECO:0007669"/>
    <property type="project" value="TreeGrafter"/>
</dbReference>
<evidence type="ECO:0000256" key="10">
    <source>
        <dbReference type="PROSITE-ProRule" id="PRU00560"/>
    </source>
</evidence>
<comment type="similarity">
    <text evidence="1">Belongs to the helicase family. UvrD subfamily.</text>
</comment>
<keyword evidence="5 10" id="KW-0067">ATP-binding</keyword>
<evidence type="ECO:0000259" key="11">
    <source>
        <dbReference type="PROSITE" id="PS51198"/>
    </source>
</evidence>
<dbReference type="InterPro" id="IPR013986">
    <property type="entry name" value="DExx_box_DNA_helicase_dom_sf"/>
</dbReference>
<evidence type="ECO:0000313" key="13">
    <source>
        <dbReference type="EMBL" id="RJP59227.1"/>
    </source>
</evidence>
<sequence length="734" mass="83162">MNNAVHTPCQLLESLNDEQKAAALYSGGPQLIIAGAGSGKTRVLMVKAVLLCTRFSVDPQHILCITFTNKAADEMKKRLASFNVTVTAKTFHAAAMSILNAHGGYLGLKRPIGVYDEQDQLELVKSCMDELHYDKKSINPGSAAEWISRQKDELIEPDAEAVGTERIYHSIYRLYQDKLTASNALDFGDLIMKAVALLKQYPDLCRHYREKYTHLLVDEYQDTNTAQAVLLKLLAGEGKNLCVVGDPDQSIYGWRGANLNNILYFEQSFPDVKIFKLERNYRSTDIILNATNALIKTNRNRRDKTLWTDLKGIHNVISYRVGSDRVEARQVCDLIEQHMENGTPLSEMAVFYRVHSLSRMMEEVMLERAIPYTIVGGLPFYQRKEIKDILCYLRVIVNPDDLIAWKRVLGVPKRGIGEKSIIKINEFAAENVIPFSDALIQCGSVPGVTAKARQGIASVVELVNSFKDEFQSQSWSTALEALLDQLCYQDYVLQNDLPEKAETRLDNIEVFKDALSEYQKEHPDAALADYLENIALRSSIDDWDTASERVSLMSLHSAKGLEFNIVYLIGMEERMLPLIRDIENAEDIEEERRLCYVGMTRAREQLYLFSSNWRSGYGRDIFSKPSRFLMELDPQTLEIRDLAGDREYSQWNKSKGKQRFKRFVEDAVACDEQFADMIDEFAPGDRVYHYDLGSGVIMGGSGAGEKKKYIVLFDGESKPRVVFASYAGLSKMDD</sequence>
<dbReference type="PANTHER" id="PTHR11070:SF55">
    <property type="entry name" value="DNA 3'-5' HELICASE"/>
    <property type="match status" value="1"/>
</dbReference>
<name>A0A3A4R8V6_9BACT</name>
<dbReference type="Gene3D" id="1.10.486.10">
    <property type="entry name" value="PCRA, domain 4"/>
    <property type="match status" value="1"/>
</dbReference>
<dbReference type="Gene3D" id="3.40.50.300">
    <property type="entry name" value="P-loop containing nucleotide triphosphate hydrolases"/>
    <property type="match status" value="2"/>
</dbReference>
<gene>
    <name evidence="13" type="ORF">C4541_06385</name>
</gene>
<dbReference type="CDD" id="cd18807">
    <property type="entry name" value="SF1_C_UvrD"/>
    <property type="match status" value="1"/>
</dbReference>
<dbReference type="PROSITE" id="PS51217">
    <property type="entry name" value="UVRD_HELICASE_CTER"/>
    <property type="match status" value="1"/>
</dbReference>
<dbReference type="GO" id="GO:0005829">
    <property type="term" value="C:cytosol"/>
    <property type="evidence" value="ECO:0007669"/>
    <property type="project" value="TreeGrafter"/>
</dbReference>
<dbReference type="GO" id="GO:0016887">
    <property type="term" value="F:ATP hydrolysis activity"/>
    <property type="evidence" value="ECO:0007669"/>
    <property type="project" value="RHEA"/>
</dbReference>
<dbReference type="EC" id="5.6.2.4" evidence="8"/>
<evidence type="ECO:0000313" key="14">
    <source>
        <dbReference type="Proteomes" id="UP000266426"/>
    </source>
</evidence>
<dbReference type="Pfam" id="PF00580">
    <property type="entry name" value="UvrD-helicase"/>
    <property type="match status" value="1"/>
</dbReference>
<dbReference type="PROSITE" id="PS51198">
    <property type="entry name" value="UVRD_HELICASE_ATP_BIND"/>
    <property type="match status" value="1"/>
</dbReference>
<dbReference type="Proteomes" id="UP000266426">
    <property type="component" value="Unassembled WGS sequence"/>
</dbReference>
<accession>A0A3A4R8V6</accession>
<evidence type="ECO:0000256" key="7">
    <source>
        <dbReference type="ARBA" id="ARBA00034617"/>
    </source>
</evidence>
<dbReference type="SUPFAM" id="SSF52540">
    <property type="entry name" value="P-loop containing nucleoside triphosphate hydrolases"/>
    <property type="match status" value="1"/>
</dbReference>
<dbReference type="PANTHER" id="PTHR11070">
    <property type="entry name" value="UVRD / RECB / PCRA DNA HELICASE FAMILY MEMBER"/>
    <property type="match status" value="1"/>
</dbReference>
<dbReference type="AlphaFoldDB" id="A0A3A4R8V6"/>
<feature type="binding site" evidence="10">
    <location>
        <begin position="34"/>
        <end position="41"/>
    </location>
    <ligand>
        <name>ATP</name>
        <dbReference type="ChEBI" id="CHEBI:30616"/>
    </ligand>
</feature>
<evidence type="ECO:0000256" key="2">
    <source>
        <dbReference type="ARBA" id="ARBA00022741"/>
    </source>
</evidence>
<dbReference type="InterPro" id="IPR014017">
    <property type="entry name" value="DNA_helicase_UvrD-like_C"/>
</dbReference>
<comment type="caution">
    <text evidence="13">The sequence shown here is derived from an EMBL/GenBank/DDBJ whole genome shotgun (WGS) entry which is preliminary data.</text>
</comment>
<evidence type="ECO:0000256" key="3">
    <source>
        <dbReference type="ARBA" id="ARBA00022801"/>
    </source>
</evidence>
<feature type="domain" description="UvrD-like helicase C-terminal" evidence="12">
    <location>
        <begin position="285"/>
        <end position="560"/>
    </location>
</feature>
<keyword evidence="4 10" id="KW-0347">Helicase</keyword>
<dbReference type="CDD" id="cd17932">
    <property type="entry name" value="DEXQc_UvrD"/>
    <property type="match status" value="1"/>
</dbReference>
<reference evidence="13 14" key="1">
    <citation type="journal article" date="2017" name="ISME J.">
        <title>Energy and carbon metabolisms in a deep terrestrial subsurface fluid microbial community.</title>
        <authorList>
            <person name="Momper L."/>
            <person name="Jungbluth S.P."/>
            <person name="Lee M.D."/>
            <person name="Amend J.P."/>
        </authorList>
    </citation>
    <scope>NUCLEOTIDE SEQUENCE [LARGE SCALE GENOMIC DNA]</scope>
    <source>
        <strain evidence="13">SURF_26</strain>
    </source>
</reference>
<comment type="catalytic activity">
    <reaction evidence="7">
        <text>Couples ATP hydrolysis with the unwinding of duplex DNA by translocating in the 3'-5' direction.</text>
        <dbReference type="EC" id="5.6.2.4"/>
    </reaction>
</comment>
<organism evidence="13 14">
    <name type="scientific">Candidatus Auribacter fodinae</name>
    <dbReference type="NCBI Taxonomy" id="2093366"/>
    <lineage>
        <taxon>Bacteria</taxon>
        <taxon>Pseudomonadati</taxon>
        <taxon>Candidatus Auribacterota</taxon>
        <taxon>Candidatus Auribacteria</taxon>
        <taxon>Candidatus Auribacterales</taxon>
        <taxon>Candidatus Auribacteraceae</taxon>
        <taxon>Candidatus Auribacter</taxon>
    </lineage>
</organism>
<evidence type="ECO:0000256" key="8">
    <source>
        <dbReference type="ARBA" id="ARBA00034808"/>
    </source>
</evidence>
<dbReference type="GO" id="GO:0003677">
    <property type="term" value="F:DNA binding"/>
    <property type="evidence" value="ECO:0007669"/>
    <property type="project" value="InterPro"/>
</dbReference>
<dbReference type="GO" id="GO:0005524">
    <property type="term" value="F:ATP binding"/>
    <property type="evidence" value="ECO:0007669"/>
    <property type="project" value="UniProtKB-UniRule"/>
</dbReference>
<evidence type="ECO:0000256" key="1">
    <source>
        <dbReference type="ARBA" id="ARBA00009922"/>
    </source>
</evidence>
<dbReference type="GO" id="GO:0000725">
    <property type="term" value="P:recombinational repair"/>
    <property type="evidence" value="ECO:0007669"/>
    <property type="project" value="TreeGrafter"/>
</dbReference>
<dbReference type="InterPro" id="IPR000212">
    <property type="entry name" value="DNA_helicase_UvrD/REP"/>
</dbReference>
<dbReference type="Gene3D" id="1.10.10.160">
    <property type="match status" value="1"/>
</dbReference>
<feature type="domain" description="UvrD-like helicase ATP-binding" evidence="11">
    <location>
        <begin position="13"/>
        <end position="284"/>
    </location>
</feature>
<dbReference type="EMBL" id="QZJZ01000053">
    <property type="protein sequence ID" value="RJP59227.1"/>
    <property type="molecule type" value="Genomic_DNA"/>
</dbReference>
<evidence type="ECO:0000256" key="4">
    <source>
        <dbReference type="ARBA" id="ARBA00022806"/>
    </source>
</evidence>
<keyword evidence="2 10" id="KW-0547">Nucleotide-binding</keyword>
<dbReference type="InterPro" id="IPR014016">
    <property type="entry name" value="UvrD-like_ATP-bd"/>
</dbReference>
<keyword evidence="3 10" id="KW-0378">Hydrolase</keyword>
<evidence type="ECO:0000256" key="5">
    <source>
        <dbReference type="ARBA" id="ARBA00022840"/>
    </source>
</evidence>
<keyword evidence="6" id="KW-0413">Isomerase</keyword>
<evidence type="ECO:0000256" key="6">
    <source>
        <dbReference type="ARBA" id="ARBA00023235"/>
    </source>
</evidence>
<proteinExistence type="inferred from homology"/>
<dbReference type="Pfam" id="PF13361">
    <property type="entry name" value="UvrD_C"/>
    <property type="match status" value="1"/>
</dbReference>
<comment type="catalytic activity">
    <reaction evidence="9">
        <text>ATP + H2O = ADP + phosphate + H(+)</text>
        <dbReference type="Rhea" id="RHEA:13065"/>
        <dbReference type="ChEBI" id="CHEBI:15377"/>
        <dbReference type="ChEBI" id="CHEBI:15378"/>
        <dbReference type="ChEBI" id="CHEBI:30616"/>
        <dbReference type="ChEBI" id="CHEBI:43474"/>
        <dbReference type="ChEBI" id="CHEBI:456216"/>
        <dbReference type="EC" id="5.6.2.4"/>
    </reaction>
</comment>
<protein>
    <recommendedName>
        <fullName evidence="8">DNA 3'-5' helicase</fullName>
        <ecNumber evidence="8">5.6.2.4</ecNumber>
    </recommendedName>
</protein>
<evidence type="ECO:0000259" key="12">
    <source>
        <dbReference type="PROSITE" id="PS51217"/>
    </source>
</evidence>
<dbReference type="InterPro" id="IPR027417">
    <property type="entry name" value="P-loop_NTPase"/>
</dbReference>
<dbReference type="GO" id="GO:0043138">
    <property type="term" value="F:3'-5' DNA helicase activity"/>
    <property type="evidence" value="ECO:0007669"/>
    <property type="project" value="UniProtKB-EC"/>
</dbReference>
<evidence type="ECO:0000256" key="9">
    <source>
        <dbReference type="ARBA" id="ARBA00048988"/>
    </source>
</evidence>